<feature type="non-terminal residue" evidence="4">
    <location>
        <position position="1103"/>
    </location>
</feature>
<dbReference type="InterPro" id="IPR004276">
    <property type="entry name" value="GlycoTrans_28_N"/>
</dbReference>
<feature type="region of interest" description="Disordered" evidence="2">
    <location>
        <begin position="859"/>
        <end position="918"/>
    </location>
</feature>
<feature type="compositionally biased region" description="Low complexity" evidence="2">
    <location>
        <begin position="1005"/>
        <end position="1020"/>
    </location>
</feature>
<reference evidence="4" key="1">
    <citation type="journal article" date="2020" name="Fungal Divers.">
        <title>Resolving the Mortierellaceae phylogeny through synthesis of multi-gene phylogenetics and phylogenomics.</title>
        <authorList>
            <person name="Vandepol N."/>
            <person name="Liber J."/>
            <person name="Desiro A."/>
            <person name="Na H."/>
            <person name="Kennedy M."/>
            <person name="Barry K."/>
            <person name="Grigoriev I.V."/>
            <person name="Miller A.N."/>
            <person name="O'Donnell K."/>
            <person name="Stajich J.E."/>
            <person name="Bonito G."/>
        </authorList>
    </citation>
    <scope>NUCLEOTIDE SEQUENCE</scope>
    <source>
        <strain evidence="4">BC1065</strain>
    </source>
</reference>
<keyword evidence="5" id="KW-1185">Reference proteome</keyword>
<sequence length="1103" mass="120706">YYFAYFNDTSRTLAALKDQQRDYQSRHGKGSPQYQKIYDSTSPNATSPRKTCATTFTSRTDASPSSTFAGGALSASRSLLQTPRRLLLHPSTAVKGARSRSSSPGRRSRPGSQPTSDNEDSEKQQSGQQSSPPQPHQQRSSSSTSTSSALSFSLRGTTSWIQEHTPDFFSSDEGMPLTEKEQASFRQEFGLPETEGLGAVVSASLLRVLPLYGRIYLWDNYICYKSRLYGTRTKVIVPLSDISQVDRHKGTHFLSHGLSIQTKMNEEIFFDFSTVETRNTILNTLRDRTSPEAQARRKKQRARQLLETPSAELDDPMEARVMESLQLQEEPVHVEPWATQPTFKPSRPLHITCLTIGSRGDVQPYIALCKRLMQDGHSCRIATHAEYKDWIEGHGIEFGHVGGDPGELIELCVENGMFTVSFIREGLKRFRGWLDELMVTAWKACQNTDVLIESPSAMAGIHIAERLDIPYFRAFPFPWTRTRTFPHPFAVPEHKLGRGYNYMSYVMIEQVFWKGIAGQINRWRRETLGLPATSLERMEAHRVPFLYAWSPHVLPAPIDWHAWIHVTGYWFLDNPDHNWQPPEDLVQFLNADPKNKPVYIGFGSMVVADPDEMTRTIIEAVVKSGVRAIISKGWSDRVTPHGEGQQQQQQQAGKKDGGGASSASSSSGSASASTPGAEIVIPDSVYMIKSVPHDWLFPQLAGVVHHGGAGTVAAGLRAGVPTVIKPFFGDQYFWAQRVEEAGVGVWCHDLTVRKLAAALTTITTDEKMFKRAQMMGEKIRSEDGVGKAVQYFYHDLGEAKLRLNKLRKENSQHLQHMQHLKQQQMQQRAAGGGGGKGGSDEFVPMKFNVHEGEDDWWFVQPSKSGATSGDGSESTAGLNVLSGSDEESSSVTPTPTEDRRGVFSNQAGGGGGNATGSLQHAQTTVGVNLSNKGGSGNCGAGAAAGGGPGASGYELEHTQSEPTLDRREEMLNNNDESAESVAARLEAMRPVSVPSPPISFGEGEQPQTQSQSQSQQQQQHGSHHQHSESFSSTKPKRASLTARRVIDTITSKASHVTGYFSPSSTTSSSSGSGSGGGSGSSGQQHHASPMQQPSPGSPSSTSL</sequence>
<dbReference type="Gene3D" id="2.30.29.30">
    <property type="entry name" value="Pleckstrin-homology domain (PH domain)/Phosphotyrosine-binding domain (PTB)"/>
    <property type="match status" value="1"/>
</dbReference>
<accession>A0A9P6TWG5</accession>
<dbReference type="Pfam" id="PF06722">
    <property type="entry name" value="EryCIII-like_C"/>
    <property type="match status" value="1"/>
</dbReference>
<evidence type="ECO:0000259" key="3">
    <source>
        <dbReference type="SMART" id="SM00568"/>
    </source>
</evidence>
<dbReference type="Pfam" id="PF03033">
    <property type="entry name" value="Glyco_transf_28"/>
    <property type="match status" value="1"/>
</dbReference>
<feature type="compositionally biased region" description="Gly residues" evidence="2">
    <location>
        <begin position="940"/>
        <end position="950"/>
    </location>
</feature>
<dbReference type="InterPro" id="IPR050426">
    <property type="entry name" value="Glycosyltransferase_28"/>
</dbReference>
<dbReference type="Proteomes" id="UP000807716">
    <property type="component" value="Unassembled WGS sequence"/>
</dbReference>
<dbReference type="CDD" id="cd03784">
    <property type="entry name" value="GT1_Gtf-like"/>
    <property type="match status" value="1"/>
</dbReference>
<dbReference type="SMART" id="SM00568">
    <property type="entry name" value="GRAM"/>
    <property type="match status" value="1"/>
</dbReference>
<evidence type="ECO:0000256" key="2">
    <source>
        <dbReference type="SAM" id="MobiDB-lite"/>
    </source>
</evidence>
<feature type="region of interest" description="Disordered" evidence="2">
    <location>
        <begin position="19"/>
        <end position="70"/>
    </location>
</feature>
<dbReference type="InterPro" id="IPR002213">
    <property type="entry name" value="UDP_glucos_trans"/>
</dbReference>
<dbReference type="GO" id="GO:0016906">
    <property type="term" value="F:sterol 3-beta-glucosyltransferase activity"/>
    <property type="evidence" value="ECO:0007669"/>
    <property type="project" value="UniProtKB-ARBA"/>
</dbReference>
<evidence type="ECO:0000256" key="1">
    <source>
        <dbReference type="ARBA" id="ARBA00022679"/>
    </source>
</evidence>
<dbReference type="GO" id="GO:0005975">
    <property type="term" value="P:carbohydrate metabolic process"/>
    <property type="evidence" value="ECO:0007669"/>
    <property type="project" value="InterPro"/>
</dbReference>
<dbReference type="GO" id="GO:0016125">
    <property type="term" value="P:sterol metabolic process"/>
    <property type="evidence" value="ECO:0007669"/>
    <property type="project" value="TreeGrafter"/>
</dbReference>
<protein>
    <submittedName>
        <fullName evidence="4">Sterol 3-beta-glucosyltransferase</fullName>
    </submittedName>
</protein>
<evidence type="ECO:0000313" key="4">
    <source>
        <dbReference type="EMBL" id="KAG0249174.1"/>
    </source>
</evidence>
<proteinExistence type="predicted"/>
<feature type="region of interest" description="Disordered" evidence="2">
    <location>
        <begin position="940"/>
        <end position="1103"/>
    </location>
</feature>
<gene>
    <name evidence="4" type="primary">ATG26_1</name>
    <name evidence="4" type="ORF">DFQ27_000304</name>
</gene>
<feature type="compositionally biased region" description="Low complexity" evidence="2">
    <location>
        <begin position="1088"/>
        <end position="1103"/>
    </location>
</feature>
<organism evidence="4 5">
    <name type="scientific">Actinomortierella ambigua</name>
    <dbReference type="NCBI Taxonomy" id="1343610"/>
    <lineage>
        <taxon>Eukaryota</taxon>
        <taxon>Fungi</taxon>
        <taxon>Fungi incertae sedis</taxon>
        <taxon>Mucoromycota</taxon>
        <taxon>Mortierellomycotina</taxon>
        <taxon>Mortierellomycetes</taxon>
        <taxon>Mortierellales</taxon>
        <taxon>Mortierellaceae</taxon>
        <taxon>Actinomortierella</taxon>
    </lineage>
</organism>
<feature type="region of interest" description="Disordered" evidence="2">
    <location>
        <begin position="810"/>
        <end position="843"/>
    </location>
</feature>
<dbReference type="AlphaFoldDB" id="A0A9P6TWG5"/>
<dbReference type="InterPro" id="IPR010610">
    <property type="entry name" value="EryCIII-like_C"/>
</dbReference>
<feature type="compositionally biased region" description="Low complexity" evidence="2">
    <location>
        <begin position="124"/>
        <end position="148"/>
    </location>
</feature>
<dbReference type="PANTHER" id="PTHR48050">
    <property type="entry name" value="STEROL 3-BETA-GLUCOSYLTRANSFERASE"/>
    <property type="match status" value="1"/>
</dbReference>
<feature type="compositionally biased region" description="Low complexity" evidence="2">
    <location>
        <begin position="661"/>
        <end position="673"/>
    </location>
</feature>
<dbReference type="InterPro" id="IPR004182">
    <property type="entry name" value="GRAM"/>
</dbReference>
<feature type="compositionally biased region" description="Low complexity" evidence="2">
    <location>
        <begin position="812"/>
        <end position="829"/>
    </location>
</feature>
<dbReference type="Pfam" id="PF02893">
    <property type="entry name" value="GRAM"/>
    <property type="match status" value="1"/>
</dbReference>
<feature type="domain" description="GRAM" evidence="3">
    <location>
        <begin position="183"/>
        <end position="249"/>
    </location>
</feature>
<dbReference type="Gene3D" id="3.40.50.2000">
    <property type="entry name" value="Glycogen Phosphorylase B"/>
    <property type="match status" value="2"/>
</dbReference>
<feature type="region of interest" description="Disordered" evidence="2">
    <location>
        <begin position="83"/>
        <end position="148"/>
    </location>
</feature>
<evidence type="ECO:0000313" key="5">
    <source>
        <dbReference type="Proteomes" id="UP000807716"/>
    </source>
</evidence>
<keyword evidence="1" id="KW-0808">Transferase</keyword>
<comment type="caution">
    <text evidence="4">The sequence shown here is derived from an EMBL/GenBank/DDBJ whole genome shotgun (WGS) entry which is preliminary data.</text>
</comment>
<dbReference type="FunFam" id="3.40.50.2000:FF:000029">
    <property type="entry name" value="Sterol 3-beta-glucosyltransferase"/>
    <property type="match status" value="1"/>
</dbReference>
<feature type="compositionally biased region" description="Basic and acidic residues" evidence="2">
    <location>
        <begin position="954"/>
        <end position="970"/>
    </location>
</feature>
<dbReference type="PANTHER" id="PTHR48050:SF25">
    <property type="entry name" value="STEROL 3-BETA-GLUCOSYLTRANSFERASE"/>
    <property type="match status" value="1"/>
</dbReference>
<dbReference type="EMBL" id="JAAAJB010001058">
    <property type="protein sequence ID" value="KAG0249174.1"/>
    <property type="molecule type" value="Genomic_DNA"/>
</dbReference>
<feature type="compositionally biased region" description="Polar residues" evidence="2">
    <location>
        <begin position="861"/>
        <end position="877"/>
    </location>
</feature>
<name>A0A9P6TWG5_9FUNG</name>
<dbReference type="SUPFAM" id="SSF53756">
    <property type="entry name" value="UDP-Glycosyltransferase/glycogen phosphorylase"/>
    <property type="match status" value="1"/>
</dbReference>
<feature type="region of interest" description="Disordered" evidence="2">
    <location>
        <begin position="635"/>
        <end position="675"/>
    </location>
</feature>
<feature type="region of interest" description="Disordered" evidence="2">
    <location>
        <begin position="289"/>
        <end position="313"/>
    </location>
</feature>
<feature type="compositionally biased region" description="Polar residues" evidence="2">
    <location>
        <begin position="32"/>
        <end position="68"/>
    </location>
</feature>
<dbReference type="InterPro" id="IPR011993">
    <property type="entry name" value="PH-like_dom_sf"/>
</dbReference>
<dbReference type="OrthoDB" id="10261837at2759"/>